<reference evidence="13 14" key="1">
    <citation type="journal article" date="2016" name="Nat. Commun.">
        <title>Thousands of microbial genomes shed light on interconnected biogeochemical processes in an aquifer system.</title>
        <authorList>
            <person name="Anantharaman K."/>
            <person name="Brown C.T."/>
            <person name="Hug L.A."/>
            <person name="Sharon I."/>
            <person name="Castelle C.J."/>
            <person name="Probst A.J."/>
            <person name="Thomas B.C."/>
            <person name="Singh A."/>
            <person name="Wilkins M.J."/>
            <person name="Karaoz U."/>
            <person name="Brodie E.L."/>
            <person name="Williams K.H."/>
            <person name="Hubbard S.S."/>
            <person name="Banfield J.F."/>
        </authorList>
    </citation>
    <scope>NUCLEOTIDE SEQUENCE [LARGE SCALE GENOMIC DNA]</scope>
</reference>
<evidence type="ECO:0000256" key="7">
    <source>
        <dbReference type="ARBA" id="ARBA00022695"/>
    </source>
</evidence>
<evidence type="ECO:0000256" key="10">
    <source>
        <dbReference type="ARBA" id="ARBA00029774"/>
    </source>
</evidence>
<proteinExistence type="inferred from homology"/>
<evidence type="ECO:0000256" key="1">
    <source>
        <dbReference type="ARBA" id="ARBA00004496"/>
    </source>
</evidence>
<evidence type="ECO:0000313" key="14">
    <source>
        <dbReference type="Proteomes" id="UP000176377"/>
    </source>
</evidence>
<evidence type="ECO:0000256" key="9">
    <source>
        <dbReference type="ARBA" id="ARBA00022840"/>
    </source>
</evidence>
<evidence type="ECO:0000256" key="2">
    <source>
        <dbReference type="ARBA" id="ARBA00007663"/>
    </source>
</evidence>
<dbReference type="GO" id="GO:0000049">
    <property type="term" value="F:tRNA binding"/>
    <property type="evidence" value="ECO:0007669"/>
    <property type="project" value="TreeGrafter"/>
</dbReference>
<dbReference type="InterPro" id="IPR006070">
    <property type="entry name" value="Sua5-like_dom"/>
</dbReference>
<evidence type="ECO:0000256" key="6">
    <source>
        <dbReference type="ARBA" id="ARBA00022694"/>
    </source>
</evidence>
<sequence>MQDPDAPAEAAATLHAGGVILYPTDTLYGLGADALSDNAVAKINAIKGRDEKKPIHAIVADIEMAAKYGEINEIAFALACAYMPGPLTLILKKKAGVDTGIAKGIDTIGIRIPNDAFCLALAKEFGRPITTTSANKAGVQPERSVTGIMEQLGDNARLIDLAIDGGELPERLPSTVVDVSNGEIRILREGAIPAGAILAS</sequence>
<accession>A0A1F6DEP7</accession>
<feature type="domain" description="YrdC-like" evidence="12">
    <location>
        <begin position="4"/>
        <end position="192"/>
    </location>
</feature>
<dbReference type="PANTHER" id="PTHR17490">
    <property type="entry name" value="SUA5"/>
    <property type="match status" value="1"/>
</dbReference>
<comment type="caution">
    <text evidence="13">The sequence shown here is derived from an EMBL/GenBank/DDBJ whole genome shotgun (WGS) entry which is preliminary data.</text>
</comment>
<keyword evidence="4" id="KW-0963">Cytoplasm</keyword>
<dbReference type="GO" id="GO:0005524">
    <property type="term" value="F:ATP binding"/>
    <property type="evidence" value="ECO:0007669"/>
    <property type="project" value="UniProtKB-KW"/>
</dbReference>
<dbReference type="InterPro" id="IPR017945">
    <property type="entry name" value="DHBP_synth_RibB-like_a/b_dom"/>
</dbReference>
<evidence type="ECO:0000256" key="3">
    <source>
        <dbReference type="ARBA" id="ARBA00012584"/>
    </source>
</evidence>
<keyword evidence="9" id="KW-0067">ATP-binding</keyword>
<dbReference type="GO" id="GO:0005737">
    <property type="term" value="C:cytoplasm"/>
    <property type="evidence" value="ECO:0007669"/>
    <property type="project" value="UniProtKB-SubCell"/>
</dbReference>
<comment type="catalytic activity">
    <reaction evidence="11">
        <text>L-threonine + hydrogencarbonate + ATP = L-threonylcarbamoyladenylate + diphosphate + H2O</text>
        <dbReference type="Rhea" id="RHEA:36407"/>
        <dbReference type="ChEBI" id="CHEBI:15377"/>
        <dbReference type="ChEBI" id="CHEBI:17544"/>
        <dbReference type="ChEBI" id="CHEBI:30616"/>
        <dbReference type="ChEBI" id="CHEBI:33019"/>
        <dbReference type="ChEBI" id="CHEBI:57926"/>
        <dbReference type="ChEBI" id="CHEBI:73682"/>
        <dbReference type="EC" id="2.7.7.87"/>
    </reaction>
</comment>
<comment type="subcellular location">
    <subcellularLocation>
        <location evidence="1">Cytoplasm</location>
    </subcellularLocation>
</comment>
<evidence type="ECO:0000256" key="5">
    <source>
        <dbReference type="ARBA" id="ARBA00022679"/>
    </source>
</evidence>
<organism evidence="13 14">
    <name type="scientific">Candidatus Kaiserbacteria bacterium RIFCSPHIGHO2_01_FULL_56_24</name>
    <dbReference type="NCBI Taxonomy" id="1798487"/>
    <lineage>
        <taxon>Bacteria</taxon>
        <taxon>Candidatus Kaiseribacteriota</taxon>
    </lineage>
</organism>
<dbReference type="AlphaFoldDB" id="A0A1F6DEP7"/>
<dbReference type="Gene3D" id="3.90.870.10">
    <property type="entry name" value="DHBP synthase"/>
    <property type="match status" value="1"/>
</dbReference>
<comment type="similarity">
    <text evidence="2">Belongs to the SUA5 family.</text>
</comment>
<dbReference type="GO" id="GO:0061710">
    <property type="term" value="F:L-threonylcarbamoyladenylate synthase"/>
    <property type="evidence" value="ECO:0007669"/>
    <property type="project" value="UniProtKB-EC"/>
</dbReference>
<dbReference type="PROSITE" id="PS51163">
    <property type="entry name" value="YRDC"/>
    <property type="match status" value="1"/>
</dbReference>
<keyword evidence="6" id="KW-0819">tRNA processing</keyword>
<evidence type="ECO:0000256" key="11">
    <source>
        <dbReference type="ARBA" id="ARBA00048366"/>
    </source>
</evidence>
<evidence type="ECO:0000256" key="8">
    <source>
        <dbReference type="ARBA" id="ARBA00022741"/>
    </source>
</evidence>
<dbReference type="GO" id="GO:0008033">
    <property type="term" value="P:tRNA processing"/>
    <property type="evidence" value="ECO:0007669"/>
    <property type="project" value="UniProtKB-KW"/>
</dbReference>
<keyword evidence="8" id="KW-0547">Nucleotide-binding</keyword>
<dbReference type="Proteomes" id="UP000176377">
    <property type="component" value="Unassembled WGS sequence"/>
</dbReference>
<dbReference type="PANTHER" id="PTHR17490:SF16">
    <property type="entry name" value="THREONYLCARBAMOYL-AMP SYNTHASE"/>
    <property type="match status" value="1"/>
</dbReference>
<dbReference type="GO" id="GO:0006450">
    <property type="term" value="P:regulation of translational fidelity"/>
    <property type="evidence" value="ECO:0007669"/>
    <property type="project" value="TreeGrafter"/>
</dbReference>
<evidence type="ECO:0000259" key="12">
    <source>
        <dbReference type="PROSITE" id="PS51163"/>
    </source>
</evidence>
<name>A0A1F6DEP7_9BACT</name>
<dbReference type="Pfam" id="PF01300">
    <property type="entry name" value="Sua5_yciO_yrdC"/>
    <property type="match status" value="1"/>
</dbReference>
<dbReference type="NCBIfam" id="TIGR00057">
    <property type="entry name" value="L-threonylcarbamoyladenylate synthase"/>
    <property type="match status" value="1"/>
</dbReference>
<dbReference type="EMBL" id="MFLA01000016">
    <property type="protein sequence ID" value="OGG59899.1"/>
    <property type="molecule type" value="Genomic_DNA"/>
</dbReference>
<evidence type="ECO:0000313" key="13">
    <source>
        <dbReference type="EMBL" id="OGG59899.1"/>
    </source>
</evidence>
<protein>
    <recommendedName>
        <fullName evidence="10">L-threonylcarbamoyladenylate synthase</fullName>
        <ecNumber evidence="3">2.7.7.87</ecNumber>
    </recommendedName>
    <alternativeName>
        <fullName evidence="10">L-threonylcarbamoyladenylate synthase</fullName>
    </alternativeName>
</protein>
<evidence type="ECO:0000256" key="4">
    <source>
        <dbReference type="ARBA" id="ARBA00022490"/>
    </source>
</evidence>
<keyword evidence="7" id="KW-0548">Nucleotidyltransferase</keyword>
<dbReference type="EC" id="2.7.7.87" evidence="3"/>
<keyword evidence="5" id="KW-0808">Transferase</keyword>
<dbReference type="SUPFAM" id="SSF55821">
    <property type="entry name" value="YrdC/RibB"/>
    <property type="match status" value="1"/>
</dbReference>
<dbReference type="InterPro" id="IPR050156">
    <property type="entry name" value="TC-AMP_synthase_SUA5"/>
</dbReference>
<dbReference type="GO" id="GO:0003725">
    <property type="term" value="F:double-stranded RNA binding"/>
    <property type="evidence" value="ECO:0007669"/>
    <property type="project" value="InterPro"/>
</dbReference>
<gene>
    <name evidence="13" type="ORF">A2765_04865</name>
</gene>